<protein>
    <submittedName>
        <fullName evidence="1">Uncharacterized protein</fullName>
    </submittedName>
</protein>
<name>W6RHR2_9HYPH</name>
<evidence type="ECO:0000313" key="1">
    <source>
        <dbReference type="EMBL" id="CDM60349.1"/>
    </source>
</evidence>
<reference evidence="1" key="1">
    <citation type="submission" date="2013-11" db="EMBL/GenBank/DDBJ databases">
        <title>Draft genome sequence of the broad-host-range Rhizobium sp. LPU83 strain, a member of the low-genetic diversity Oregon-like Rhizobium sp. group.</title>
        <authorList>
            <person name="Wibberg D."/>
            <person name="Puehler A."/>
            <person name="Schlueter A."/>
        </authorList>
    </citation>
    <scope>NUCLEOTIDE SEQUENCE [LARGE SCALE GENOMIC DNA]</scope>
    <source>
        <strain evidence="1">LPU83</strain>
        <plasmid evidence="1">pLPU83b</plasmid>
    </source>
</reference>
<accession>W6RHR2</accession>
<evidence type="ECO:0000313" key="2">
    <source>
        <dbReference type="Proteomes" id="UP000019443"/>
    </source>
</evidence>
<dbReference type="EMBL" id="CBYB010000036">
    <property type="protein sequence ID" value="CDM60349.1"/>
    <property type="molecule type" value="Genomic_DNA"/>
</dbReference>
<dbReference type="AlphaFoldDB" id="W6RHR2"/>
<proteinExistence type="predicted"/>
<sequence length="154" mass="15905">MTSMSTSGGRTIDAKDMIARRSCALTRSSLSGASFSTYYPTAFTVCLTAKFTLATLIAGIDMATEPGCAASFDRAHDTSFAATKMTGVLLPVGATVLPKDVGNFESRSQPTIIPAASPPVAIGQAGLPWSGSCRWKPACNVPCSTGVHDRAVLG</sequence>
<keyword evidence="2" id="KW-1185">Reference proteome</keyword>
<keyword evidence="1" id="KW-0614">Plasmid</keyword>
<gene>
    <name evidence="1" type="ORF">LPU83_pLPU83b_0362</name>
</gene>
<dbReference type="Proteomes" id="UP000019443">
    <property type="component" value="Unassembled WGS sequence"/>
</dbReference>
<comment type="caution">
    <text evidence="1">The sequence shown here is derived from an EMBL/GenBank/DDBJ whole genome shotgun (WGS) entry which is preliminary data.</text>
</comment>
<organism evidence="1 2">
    <name type="scientific">Rhizobium favelukesii</name>
    <dbReference type="NCBI Taxonomy" id="348824"/>
    <lineage>
        <taxon>Bacteria</taxon>
        <taxon>Pseudomonadati</taxon>
        <taxon>Pseudomonadota</taxon>
        <taxon>Alphaproteobacteria</taxon>
        <taxon>Hyphomicrobiales</taxon>
        <taxon>Rhizobiaceae</taxon>
        <taxon>Rhizobium/Agrobacterium group</taxon>
        <taxon>Rhizobium</taxon>
    </lineage>
</organism>
<geneLocation type="plasmid" evidence="1">
    <name>pLPU83b</name>
</geneLocation>